<reference evidence="2 3" key="1">
    <citation type="submission" date="2020-01" db="EMBL/GenBank/DDBJ databases">
        <title>Identification and distribution of gene clusters putatively required for synthesis of sphingolipid metabolism inhibitors in phylogenetically diverse species of the filamentous fungus Fusarium.</title>
        <authorList>
            <person name="Kim H.-S."/>
            <person name="Busman M."/>
            <person name="Brown D.W."/>
            <person name="Divon H."/>
            <person name="Uhlig S."/>
            <person name="Proctor R.H."/>
        </authorList>
    </citation>
    <scope>NUCLEOTIDE SEQUENCE [LARGE SCALE GENOMIC DNA]</scope>
    <source>
        <strain evidence="2 3">NRRL 20459</strain>
    </source>
</reference>
<dbReference type="PANTHER" id="PTHR39474:SF1">
    <property type="entry name" value="FUNGAL SPECIFIC TRANSCRIPTION FACTOR"/>
    <property type="match status" value="1"/>
</dbReference>
<comment type="caution">
    <text evidence="2">The sequence shown here is derived from an EMBL/GenBank/DDBJ whole genome shotgun (WGS) entry which is preliminary data.</text>
</comment>
<sequence length="260" mass="28868">MRRRRSAHTLLQEFRSQRREKQSPPQRVAVLASMWLLLHSASRIPRRYYHGFAGDHAYTEEAYATLPRLCFLSFGAFHDSEFARQLWLSRGYYTQNQSELDNSGDNHTHTAKAMLTRVPRLAFARLYSVSSSASSTHRASQAAAGTMSKGEEQQQDPNSSQESSNKKRLPLPSPDDVAAVGAEAGGRGDGVTALRVGESVRLDALGPLVVNTDGSMGRVGNWAGMTEGEREATLRLLGRRNKQRLEALKAKRAAEEQEQK</sequence>
<organism evidence="2 3">
    <name type="scientific">Fusarium albosuccineum</name>
    <dbReference type="NCBI Taxonomy" id="1237068"/>
    <lineage>
        <taxon>Eukaryota</taxon>
        <taxon>Fungi</taxon>
        <taxon>Dikarya</taxon>
        <taxon>Ascomycota</taxon>
        <taxon>Pezizomycotina</taxon>
        <taxon>Sordariomycetes</taxon>
        <taxon>Hypocreomycetidae</taxon>
        <taxon>Hypocreales</taxon>
        <taxon>Nectriaceae</taxon>
        <taxon>Fusarium</taxon>
        <taxon>Fusarium decemcellulare species complex</taxon>
    </lineage>
</organism>
<keyword evidence="3" id="KW-1185">Reference proteome</keyword>
<dbReference type="AlphaFoldDB" id="A0A8H4L365"/>
<evidence type="ECO:0000313" key="3">
    <source>
        <dbReference type="Proteomes" id="UP000554235"/>
    </source>
</evidence>
<evidence type="ECO:0000313" key="2">
    <source>
        <dbReference type="EMBL" id="KAF4460318.1"/>
    </source>
</evidence>
<dbReference type="Proteomes" id="UP000554235">
    <property type="component" value="Unassembled WGS sequence"/>
</dbReference>
<dbReference type="PANTHER" id="PTHR39474">
    <property type="entry name" value="UNNAMED PRODUCT"/>
    <property type="match status" value="1"/>
</dbReference>
<dbReference type="OrthoDB" id="4590138at2759"/>
<gene>
    <name evidence="2" type="ORF">FALBO_12903</name>
</gene>
<name>A0A8H4L365_9HYPO</name>
<feature type="region of interest" description="Disordered" evidence="1">
    <location>
        <begin position="137"/>
        <end position="188"/>
    </location>
</feature>
<dbReference type="EMBL" id="JAADYS010001968">
    <property type="protein sequence ID" value="KAF4460318.1"/>
    <property type="molecule type" value="Genomic_DNA"/>
</dbReference>
<protein>
    <submittedName>
        <fullName evidence="2">Uncharacterized protein</fullName>
    </submittedName>
</protein>
<evidence type="ECO:0000256" key="1">
    <source>
        <dbReference type="SAM" id="MobiDB-lite"/>
    </source>
</evidence>
<accession>A0A8H4L365</accession>
<proteinExistence type="predicted"/>